<comment type="caution">
    <text evidence="1">The sequence shown here is derived from an EMBL/GenBank/DDBJ whole genome shotgun (WGS) entry which is preliminary data.</text>
</comment>
<evidence type="ECO:0000313" key="1">
    <source>
        <dbReference type="EMBL" id="KAH6943087.1"/>
    </source>
</evidence>
<gene>
    <name evidence="1" type="ORF">HPB50_015833</name>
</gene>
<accession>A0ACB7TCH0</accession>
<dbReference type="EMBL" id="CM023490">
    <property type="protein sequence ID" value="KAH6943087.1"/>
    <property type="molecule type" value="Genomic_DNA"/>
</dbReference>
<protein>
    <submittedName>
        <fullName evidence="1">Uncharacterized protein</fullName>
    </submittedName>
</protein>
<name>A0ACB7TCH0_HYAAI</name>
<reference evidence="1" key="1">
    <citation type="submission" date="2020-05" db="EMBL/GenBank/DDBJ databases">
        <title>Large-scale comparative analyses of tick genomes elucidate their genetic diversity and vector capacities.</title>
        <authorList>
            <person name="Jia N."/>
            <person name="Wang J."/>
            <person name="Shi W."/>
            <person name="Du L."/>
            <person name="Sun Y."/>
            <person name="Zhan W."/>
            <person name="Jiang J."/>
            <person name="Wang Q."/>
            <person name="Zhang B."/>
            <person name="Ji P."/>
            <person name="Sakyi L.B."/>
            <person name="Cui X."/>
            <person name="Yuan T."/>
            <person name="Jiang B."/>
            <person name="Yang W."/>
            <person name="Lam T.T.-Y."/>
            <person name="Chang Q."/>
            <person name="Ding S."/>
            <person name="Wang X."/>
            <person name="Zhu J."/>
            <person name="Ruan X."/>
            <person name="Zhao L."/>
            <person name="Wei J."/>
            <person name="Que T."/>
            <person name="Du C."/>
            <person name="Cheng J."/>
            <person name="Dai P."/>
            <person name="Han X."/>
            <person name="Huang E."/>
            <person name="Gao Y."/>
            <person name="Liu J."/>
            <person name="Shao H."/>
            <person name="Ye R."/>
            <person name="Li L."/>
            <person name="Wei W."/>
            <person name="Wang X."/>
            <person name="Wang C."/>
            <person name="Yang T."/>
            <person name="Huo Q."/>
            <person name="Li W."/>
            <person name="Guo W."/>
            <person name="Chen H."/>
            <person name="Zhou L."/>
            <person name="Ni X."/>
            <person name="Tian J."/>
            <person name="Zhou Y."/>
            <person name="Sheng Y."/>
            <person name="Liu T."/>
            <person name="Pan Y."/>
            <person name="Xia L."/>
            <person name="Li J."/>
            <person name="Zhao F."/>
            <person name="Cao W."/>
        </authorList>
    </citation>
    <scope>NUCLEOTIDE SEQUENCE</scope>
    <source>
        <strain evidence="1">Hyas-2018</strain>
    </source>
</reference>
<organism evidence="1 2">
    <name type="scientific">Hyalomma asiaticum</name>
    <name type="common">Tick</name>
    <dbReference type="NCBI Taxonomy" id="266040"/>
    <lineage>
        <taxon>Eukaryota</taxon>
        <taxon>Metazoa</taxon>
        <taxon>Ecdysozoa</taxon>
        <taxon>Arthropoda</taxon>
        <taxon>Chelicerata</taxon>
        <taxon>Arachnida</taxon>
        <taxon>Acari</taxon>
        <taxon>Parasitiformes</taxon>
        <taxon>Ixodida</taxon>
        <taxon>Ixodoidea</taxon>
        <taxon>Ixodidae</taxon>
        <taxon>Hyalomminae</taxon>
        <taxon>Hyalomma</taxon>
    </lineage>
</organism>
<evidence type="ECO:0000313" key="2">
    <source>
        <dbReference type="Proteomes" id="UP000821845"/>
    </source>
</evidence>
<sequence>MSAEEVPGRRPDSKKGSRAQSHASANEAANELFINEQRVESSLRAAWDQAREETHGMFMPGSLLYHRVVMNDRQCREPVARETRRREVLAPARGAPWDEKFSGNETAYVTLVVRLYSGRGRVAQVVVWVTPRTFLPRTADKPRQVCELHFLEADFITKLSHFDAASGKTVTVDSERVRLVSDAIPSVFPNCPSYLSTNRNRMIKLVSLPCGGAIPDALRDIRTLSSLLQQLENHMTETPEVAMSLSGILPNGPPRMKAASFEAVRQLYSLEQTSLLKLGYKLNAKAINPTPMERQNVKLVLNVINPFVSNALETRGDSLETTCASSTALFINIITTWWKIVNVKTPSKGRRLNDTLQNPVNSTVDQQLVFLSGMVDWLDAWSSVNMSRGCLTRETHSALRLTCYSLVELSRYCLELKFKYVLLGKFQTDTLEDRFGRYRQLAGAQYHVSVRQLLESEKKIRLQKLLMLPQPDISSESDTEVSQHNFSVHISNDEISSPKHDMEVVAYIAGYCAHSALKKLSCAFCSSVLVLESRNIDVEANTMIDNLSRGSLKFPQPCTVHMVLMTTLVVEKLTKG</sequence>
<keyword evidence="2" id="KW-1185">Reference proteome</keyword>
<proteinExistence type="predicted"/>
<dbReference type="Proteomes" id="UP000821845">
    <property type="component" value="Chromosome 10"/>
</dbReference>